<organism evidence="1">
    <name type="scientific">marine sediment metagenome</name>
    <dbReference type="NCBI Taxonomy" id="412755"/>
    <lineage>
        <taxon>unclassified sequences</taxon>
        <taxon>metagenomes</taxon>
        <taxon>ecological metagenomes</taxon>
    </lineage>
</organism>
<name>X1A7P5_9ZZZZ</name>
<evidence type="ECO:0000313" key="1">
    <source>
        <dbReference type="EMBL" id="GAG78220.1"/>
    </source>
</evidence>
<sequence>MSELNRQGAKLNKGVLIEARAIGARHEHLAHCVVSDRFRFICLLIAKNASTTLRKEFGQGIYDSYEHRYRSLDQRVREIYFTFAALRDPVSRLLSAYQEISMHFESDELPNPPERGFFLMDDTAERFESFVDALDDASWDEHLLPQVYSLAGVRVDLFVRVEQLQLDIREVFSRLDNAACPTMP</sequence>
<dbReference type="GO" id="GO:0008146">
    <property type="term" value="F:sulfotransferase activity"/>
    <property type="evidence" value="ECO:0007669"/>
    <property type="project" value="InterPro"/>
</dbReference>
<dbReference type="GO" id="GO:0016020">
    <property type="term" value="C:membrane"/>
    <property type="evidence" value="ECO:0007669"/>
    <property type="project" value="InterPro"/>
</dbReference>
<accession>X1A7P5</accession>
<dbReference type="AlphaFoldDB" id="X1A7P5"/>
<dbReference type="InterPro" id="IPR005331">
    <property type="entry name" value="Sulfotransferase"/>
</dbReference>
<dbReference type="Pfam" id="PF03567">
    <property type="entry name" value="Sulfotransfer_2"/>
    <property type="match status" value="1"/>
</dbReference>
<reference evidence="1" key="1">
    <citation type="journal article" date="2014" name="Front. Microbiol.">
        <title>High frequency of phylogenetically diverse reductive dehalogenase-homologous genes in deep subseafloor sedimentary metagenomes.</title>
        <authorList>
            <person name="Kawai M."/>
            <person name="Futagami T."/>
            <person name="Toyoda A."/>
            <person name="Takaki Y."/>
            <person name="Nishi S."/>
            <person name="Hori S."/>
            <person name="Arai W."/>
            <person name="Tsubouchi T."/>
            <person name="Morono Y."/>
            <person name="Uchiyama I."/>
            <person name="Ito T."/>
            <person name="Fujiyama A."/>
            <person name="Inagaki F."/>
            <person name="Takami H."/>
        </authorList>
    </citation>
    <scope>NUCLEOTIDE SEQUENCE</scope>
    <source>
        <strain evidence="1">Expedition CK06-06</strain>
    </source>
</reference>
<proteinExistence type="predicted"/>
<feature type="non-terminal residue" evidence="1">
    <location>
        <position position="184"/>
    </location>
</feature>
<protein>
    <recommendedName>
        <fullName evidence="2">Sulfotransferase family protein</fullName>
    </recommendedName>
</protein>
<comment type="caution">
    <text evidence="1">The sequence shown here is derived from an EMBL/GenBank/DDBJ whole genome shotgun (WGS) entry which is preliminary data.</text>
</comment>
<gene>
    <name evidence="1" type="ORF">S01H4_33258</name>
</gene>
<dbReference type="EMBL" id="BART01017479">
    <property type="protein sequence ID" value="GAG78220.1"/>
    <property type="molecule type" value="Genomic_DNA"/>
</dbReference>
<evidence type="ECO:0008006" key="2">
    <source>
        <dbReference type="Google" id="ProtNLM"/>
    </source>
</evidence>